<dbReference type="PANTHER" id="PTHR13149:SF0">
    <property type="entry name" value="VACUOLAR PROTEIN-SORTING-ASSOCIATED PROTEIN 25"/>
    <property type="match status" value="1"/>
</dbReference>
<dbReference type="EnsemblPlants" id="Ma08_t28540.1">
    <property type="protein sequence ID" value="Ma08_p28540.1"/>
    <property type="gene ID" value="Ma08_g28540"/>
</dbReference>
<evidence type="ECO:0000313" key="1">
    <source>
        <dbReference type="EMBL" id="CAG1833012.1"/>
    </source>
</evidence>
<reference evidence="1" key="1">
    <citation type="submission" date="2021-03" db="EMBL/GenBank/DDBJ databases">
        <authorList>
            <consortium name="Genoscope - CEA"/>
            <person name="William W."/>
        </authorList>
    </citation>
    <scope>NUCLEOTIDE SEQUENCE</scope>
    <source>
        <strain evidence="1">Doubled-haploid Pahang</strain>
    </source>
</reference>
<dbReference type="InterPro" id="IPR008570">
    <property type="entry name" value="ESCRT-II_cplx_Vps25-sub"/>
</dbReference>
<dbReference type="EMBL" id="HG996472">
    <property type="protein sequence ID" value="CAG1833012.1"/>
    <property type="molecule type" value="Genomic_DNA"/>
</dbReference>
<dbReference type="InParanoid" id="A0A804KBT0"/>
<dbReference type="GO" id="GO:0005198">
    <property type="term" value="F:structural molecule activity"/>
    <property type="evidence" value="ECO:0000318"/>
    <property type="project" value="GO_Central"/>
</dbReference>
<sequence>MRLEILAPLQLEHFDLRAKLSHIFNYQPYFTPRPIFVPSFLVQTLGIRSFLWFAGSLCHEVRQGNLASLVNEGPAEWMDKSHKKRFILWPRIQDWADHNLNFVHKVLKVDTTVPLLLLPSL</sequence>
<dbReference type="Proteomes" id="UP000012960">
    <property type="component" value="Unplaced"/>
</dbReference>
<dbReference type="Gramene" id="Ma08_t28540.1">
    <property type="protein sequence ID" value="Ma08_p28540.1"/>
    <property type="gene ID" value="Ma08_g28540"/>
</dbReference>
<reference evidence="2" key="2">
    <citation type="submission" date="2021-05" db="UniProtKB">
        <authorList>
            <consortium name="EnsemblPlants"/>
        </authorList>
    </citation>
    <scope>IDENTIFICATION</scope>
    <source>
        <strain evidence="2">subsp. malaccensis</strain>
    </source>
</reference>
<proteinExistence type="predicted"/>
<organism evidence="2 3">
    <name type="scientific">Musa acuminata subsp. malaccensis</name>
    <name type="common">Wild banana</name>
    <name type="synonym">Musa malaccensis</name>
    <dbReference type="NCBI Taxonomy" id="214687"/>
    <lineage>
        <taxon>Eukaryota</taxon>
        <taxon>Viridiplantae</taxon>
        <taxon>Streptophyta</taxon>
        <taxon>Embryophyta</taxon>
        <taxon>Tracheophyta</taxon>
        <taxon>Spermatophyta</taxon>
        <taxon>Magnoliopsida</taxon>
        <taxon>Liliopsida</taxon>
        <taxon>Zingiberales</taxon>
        <taxon>Musaceae</taxon>
        <taxon>Musa</taxon>
    </lineage>
</organism>
<evidence type="ECO:0000313" key="3">
    <source>
        <dbReference type="Proteomes" id="UP000012960"/>
    </source>
</evidence>
<dbReference type="GO" id="GO:0042803">
    <property type="term" value="F:protein homodimerization activity"/>
    <property type="evidence" value="ECO:0000318"/>
    <property type="project" value="GO_Central"/>
</dbReference>
<evidence type="ECO:0000313" key="2">
    <source>
        <dbReference type="EnsemblPlants" id="Ma08_p28540.1"/>
    </source>
</evidence>
<gene>
    <name evidence="1" type="ORF">GSMUA_89320.1</name>
</gene>
<keyword evidence="3" id="KW-1185">Reference proteome</keyword>
<accession>A0A804KBT0</accession>
<dbReference type="GO" id="GO:0000814">
    <property type="term" value="C:ESCRT II complex"/>
    <property type="evidence" value="ECO:0000318"/>
    <property type="project" value="GO_Central"/>
</dbReference>
<dbReference type="GO" id="GO:0043328">
    <property type="term" value="P:protein transport to vacuole involved in ubiquitin-dependent protein catabolic process via the multivesicular body sorting pathway"/>
    <property type="evidence" value="ECO:0000318"/>
    <property type="project" value="GO_Central"/>
</dbReference>
<dbReference type="PANTHER" id="PTHR13149">
    <property type="entry name" value="VACUOLAR PROTEIN SORTING-ASSOCIATED PROTEIN VPS25"/>
    <property type="match status" value="1"/>
</dbReference>
<dbReference type="AlphaFoldDB" id="A0A804KBT0"/>
<name>A0A804KBT0_MUSAM</name>
<protein>
    <submittedName>
        <fullName evidence="1">(wild Malaysian banana) hypothetical protein</fullName>
    </submittedName>
</protein>